<keyword evidence="1" id="KW-0472">Membrane</keyword>
<evidence type="ECO:0000313" key="2">
    <source>
        <dbReference type="EMBL" id="MBG9978486.1"/>
    </source>
</evidence>
<dbReference type="Proteomes" id="UP000823401">
    <property type="component" value="Unassembled WGS sequence"/>
</dbReference>
<evidence type="ECO:0000256" key="1">
    <source>
        <dbReference type="SAM" id="Phobius"/>
    </source>
</evidence>
<dbReference type="EMBL" id="JACCEL010000014">
    <property type="protein sequence ID" value="MBG9978486.1"/>
    <property type="molecule type" value="Genomic_DNA"/>
</dbReference>
<sequence>MSDKYIEDNVLLTVLKTLGKIILFLLFIALFFVLGLFIGYSIIGDGNYWEVLNQDTWQHILDFIR</sequence>
<dbReference type="Pfam" id="PF11772">
    <property type="entry name" value="EpuA"/>
    <property type="match status" value="1"/>
</dbReference>
<evidence type="ECO:0000313" key="3">
    <source>
        <dbReference type="Proteomes" id="UP000823401"/>
    </source>
</evidence>
<dbReference type="GO" id="GO:0000428">
    <property type="term" value="C:DNA-directed RNA polymerase complex"/>
    <property type="evidence" value="ECO:0007669"/>
    <property type="project" value="UniProtKB-KW"/>
</dbReference>
<keyword evidence="1" id="KW-0812">Transmembrane</keyword>
<keyword evidence="2" id="KW-0804">Transcription</keyword>
<dbReference type="InterPro" id="IPR024596">
    <property type="entry name" value="RNApol_su_b/EpuA"/>
</dbReference>
<reference evidence="2 3" key="1">
    <citation type="submission" date="2020-07" db="EMBL/GenBank/DDBJ databases">
        <title>Facklamia lactis sp. nov., isolated from raw milk.</title>
        <authorList>
            <person name="Doll E.V."/>
            <person name="Huptas C."/>
            <person name="Staib L."/>
            <person name="Wenning M."/>
            <person name="Scherer S."/>
        </authorList>
    </citation>
    <scope>NUCLEOTIDE SEQUENCE [LARGE SCALE GENOMIC DNA]</scope>
    <source>
        <strain evidence="2 3">DSM 104272</strain>
    </source>
</reference>
<comment type="caution">
    <text evidence="2">The sequence shown here is derived from an EMBL/GenBank/DDBJ whole genome shotgun (WGS) entry which is preliminary data.</text>
</comment>
<keyword evidence="1" id="KW-1133">Transmembrane helix</keyword>
<name>A0ABS0LJM9_9LACT</name>
<keyword evidence="3" id="KW-1185">Reference proteome</keyword>
<keyword evidence="2" id="KW-0240">DNA-directed RNA polymerase</keyword>
<accession>A0ABS0LJM9</accession>
<feature type="transmembrane region" description="Helical" evidence="1">
    <location>
        <begin position="21"/>
        <end position="43"/>
    </location>
</feature>
<gene>
    <name evidence="2" type="ORF">HYQ42_06765</name>
</gene>
<protein>
    <submittedName>
        <fullName evidence="2">DNA-directed RNA polymerase subunit beta</fullName>
    </submittedName>
</protein>
<organism evidence="2 3">
    <name type="scientific">Ruoffia tabacinasalis</name>
    <dbReference type="NCBI Taxonomy" id="87458"/>
    <lineage>
        <taxon>Bacteria</taxon>
        <taxon>Bacillati</taxon>
        <taxon>Bacillota</taxon>
        <taxon>Bacilli</taxon>
        <taxon>Lactobacillales</taxon>
        <taxon>Aerococcaceae</taxon>
        <taxon>Ruoffia</taxon>
    </lineage>
</organism>
<dbReference type="RefSeq" id="WP_197104563.1">
    <property type="nucleotide sequence ID" value="NZ_JACCEL010000014.1"/>
</dbReference>
<proteinExistence type="predicted"/>